<dbReference type="OrthoDB" id="3691025at2"/>
<name>A0A5M3X1T3_9ACTN</name>
<dbReference type="InterPro" id="IPR057326">
    <property type="entry name" value="KR_dom"/>
</dbReference>
<dbReference type="PANTHER" id="PTHR43391">
    <property type="entry name" value="RETINOL DEHYDROGENASE-RELATED"/>
    <property type="match status" value="1"/>
</dbReference>
<dbReference type="FunFam" id="3.40.50.720:FF:000084">
    <property type="entry name" value="Short-chain dehydrogenase reductase"/>
    <property type="match status" value="1"/>
</dbReference>
<reference evidence="5 6" key="1">
    <citation type="submission" date="2019-10" db="EMBL/GenBank/DDBJ databases">
        <title>Whole genome shotgun sequence of Acrocarpospora macrocephala NBRC 16266.</title>
        <authorList>
            <person name="Ichikawa N."/>
            <person name="Kimura A."/>
            <person name="Kitahashi Y."/>
            <person name="Komaki H."/>
            <person name="Oguchi A."/>
        </authorList>
    </citation>
    <scope>NUCLEOTIDE SEQUENCE [LARGE SCALE GENOMIC DNA]</scope>
    <source>
        <strain evidence="5 6">NBRC 16266</strain>
    </source>
</reference>
<organism evidence="5 6">
    <name type="scientific">Acrocarpospora macrocephala</name>
    <dbReference type="NCBI Taxonomy" id="150177"/>
    <lineage>
        <taxon>Bacteria</taxon>
        <taxon>Bacillati</taxon>
        <taxon>Actinomycetota</taxon>
        <taxon>Actinomycetes</taxon>
        <taxon>Streptosporangiales</taxon>
        <taxon>Streptosporangiaceae</taxon>
        <taxon>Acrocarpospora</taxon>
    </lineage>
</organism>
<evidence type="ECO:0000256" key="2">
    <source>
        <dbReference type="ARBA" id="ARBA00023002"/>
    </source>
</evidence>
<dbReference type="InterPro" id="IPR036291">
    <property type="entry name" value="NAD(P)-bd_dom_sf"/>
</dbReference>
<dbReference type="Proteomes" id="UP000331127">
    <property type="component" value="Unassembled WGS sequence"/>
</dbReference>
<accession>A0A5M3X1T3</accession>
<dbReference type="InterPro" id="IPR002347">
    <property type="entry name" value="SDR_fam"/>
</dbReference>
<keyword evidence="2" id="KW-0560">Oxidoreductase</keyword>
<keyword evidence="6" id="KW-1185">Reference proteome</keyword>
<dbReference type="SUPFAM" id="SSF51735">
    <property type="entry name" value="NAD(P)-binding Rossmann-fold domains"/>
    <property type="match status" value="1"/>
</dbReference>
<evidence type="ECO:0000313" key="5">
    <source>
        <dbReference type="EMBL" id="GES15697.1"/>
    </source>
</evidence>
<dbReference type="Gene3D" id="3.40.50.720">
    <property type="entry name" value="NAD(P)-binding Rossmann-like Domain"/>
    <property type="match status" value="1"/>
</dbReference>
<dbReference type="RefSeq" id="WP_155360799.1">
    <property type="nucleotide sequence ID" value="NZ_BAAAHL010000051.1"/>
</dbReference>
<feature type="domain" description="Ketoreductase" evidence="4">
    <location>
        <begin position="7"/>
        <end position="196"/>
    </location>
</feature>
<gene>
    <name evidence="5" type="ORF">Amac_092950</name>
</gene>
<comment type="similarity">
    <text evidence="1 3">Belongs to the short-chain dehydrogenases/reductases (SDR) family.</text>
</comment>
<dbReference type="Pfam" id="PF00106">
    <property type="entry name" value="adh_short"/>
    <property type="match status" value="1"/>
</dbReference>
<evidence type="ECO:0000313" key="6">
    <source>
        <dbReference type="Proteomes" id="UP000331127"/>
    </source>
</evidence>
<dbReference type="EMBL" id="BLAE01000082">
    <property type="protein sequence ID" value="GES15697.1"/>
    <property type="molecule type" value="Genomic_DNA"/>
</dbReference>
<dbReference type="CDD" id="cd05233">
    <property type="entry name" value="SDR_c"/>
    <property type="match status" value="1"/>
</dbReference>
<protein>
    <submittedName>
        <fullName evidence="5">Short-chain type dehydrogenase/reductase</fullName>
    </submittedName>
</protein>
<evidence type="ECO:0000256" key="1">
    <source>
        <dbReference type="ARBA" id="ARBA00006484"/>
    </source>
</evidence>
<sequence length="270" mass="28162">MKELDTKTALVTGAAGGIGLALAERFAAEGMSVVLADIDTAGLTTATRRLTERGAAALSVTTDVTDPASVRALAEAARERFGTVDVLCANAGVAGPWSDAEWTIPPAEWQRVFAVNVLGVVHSLAAFVPHMIASGSPGHIVVTTSLASYLTTPSAAPYFASKHAALSIVETLRLQLAARNAPIGVSVLCPDRVRTRVIERELAHQYGPDAAASAIDPFAGPAVLEPDQVAAIVIDGIRAERYLLLTHDSSRAQIQARLDKLNAGLNEPAS</sequence>
<dbReference type="SMART" id="SM00822">
    <property type="entry name" value="PKS_KR"/>
    <property type="match status" value="1"/>
</dbReference>
<dbReference type="GO" id="GO:0016491">
    <property type="term" value="F:oxidoreductase activity"/>
    <property type="evidence" value="ECO:0007669"/>
    <property type="project" value="UniProtKB-KW"/>
</dbReference>
<dbReference type="AlphaFoldDB" id="A0A5M3X1T3"/>
<dbReference type="PANTHER" id="PTHR43391:SF26">
    <property type="entry name" value="BLL7251 PROTEIN"/>
    <property type="match status" value="1"/>
</dbReference>
<evidence type="ECO:0000256" key="3">
    <source>
        <dbReference type="RuleBase" id="RU000363"/>
    </source>
</evidence>
<dbReference type="PRINTS" id="PR00081">
    <property type="entry name" value="GDHRDH"/>
</dbReference>
<evidence type="ECO:0000259" key="4">
    <source>
        <dbReference type="SMART" id="SM00822"/>
    </source>
</evidence>
<dbReference type="PRINTS" id="PR00080">
    <property type="entry name" value="SDRFAMILY"/>
</dbReference>
<comment type="caution">
    <text evidence="5">The sequence shown here is derived from an EMBL/GenBank/DDBJ whole genome shotgun (WGS) entry which is preliminary data.</text>
</comment>
<proteinExistence type="inferred from homology"/>